<keyword evidence="1" id="KW-0812">Transmembrane</keyword>
<dbReference type="EMBL" id="KJ489402">
    <property type="protein sequence ID" value="AIF71965.1"/>
    <property type="molecule type" value="Genomic_DNA"/>
</dbReference>
<reference evidence="2 3" key="2">
    <citation type="journal article" date="2016" name="Virology (Lond)">
        <title>Genomic characterization and comparison of seven Myoviridae bacteriophage infecting Bacillus thuringiensis.</title>
        <authorList>
            <person name="Sauder A.B."/>
            <person name="Quinn M.R."/>
            <person name="Brouillette A."/>
            <person name="Caruso S."/>
            <person name="Cresawn S."/>
            <person name="Erill I."/>
            <person name="Lewis L."/>
            <person name="Loesser-Casey K."/>
            <person name="Pate M."/>
            <person name="Scott C."/>
            <person name="Stockwell S."/>
            <person name="Temple L."/>
        </authorList>
    </citation>
    <scope>NUCLEOTIDE SEQUENCE [LARGE SCALE GENOMIC DNA]</scope>
</reference>
<feature type="transmembrane region" description="Helical" evidence="1">
    <location>
        <begin position="9"/>
        <end position="31"/>
    </location>
</feature>
<keyword evidence="3" id="KW-1185">Reference proteome</keyword>
<dbReference type="GeneID" id="20283076"/>
<dbReference type="Proteomes" id="UP000028561">
    <property type="component" value="Segment"/>
</dbReference>
<protein>
    <submittedName>
        <fullName evidence="2">Uncharacterized protein</fullName>
    </submittedName>
</protein>
<name>A0A075M0B1_9CAUD</name>
<organism evidence="2 3">
    <name type="scientific">Bacillus phage Riley</name>
    <dbReference type="NCBI Taxonomy" id="1486662"/>
    <lineage>
        <taxon>Viruses</taxon>
        <taxon>Duplodnaviria</taxon>
        <taxon>Heunggongvirae</taxon>
        <taxon>Uroviricota</taxon>
        <taxon>Caudoviricetes</taxon>
        <taxon>Herelleviridae</taxon>
        <taxon>Bastillevirinae</taxon>
        <taxon>Bequatrovirus</taxon>
        <taxon>Bequatrovirus riley</taxon>
    </lineage>
</organism>
<dbReference type="KEGG" id="vg:20283076"/>
<evidence type="ECO:0000313" key="3">
    <source>
        <dbReference type="Proteomes" id="UP000028561"/>
    </source>
</evidence>
<evidence type="ECO:0000256" key="1">
    <source>
        <dbReference type="SAM" id="Phobius"/>
    </source>
</evidence>
<keyword evidence="1" id="KW-0472">Membrane</keyword>
<keyword evidence="1" id="KW-1133">Transmembrane helix</keyword>
<proteinExistence type="predicted"/>
<reference evidence="3" key="1">
    <citation type="submission" date="2014-09" db="EMBL/GenBank/DDBJ databases">
        <title>Genomic characterization and comparison of seven Myoviridae bacteriophage infecting Bacillus thuringiensis.</title>
        <authorList>
            <person name="Sauder A.B."/>
            <person name="McKenzie Q.R."/>
            <person name="Temple L.M."/>
            <person name="Alexis B.K."/>
            <person name="Al-Atrache Z."/>
            <person name="Lewis L.O."/>
            <person name="Loesser-Casey K.E."/>
            <person name="Mitchell K.J."/>
        </authorList>
    </citation>
    <scope>NUCLEOTIDE SEQUENCE [LARGE SCALE GENOMIC DNA]</scope>
</reference>
<evidence type="ECO:0000313" key="2">
    <source>
        <dbReference type="EMBL" id="AIF71965.1"/>
    </source>
</evidence>
<accession>A0A075M0B1</accession>
<dbReference type="RefSeq" id="YP_009055854.1">
    <property type="nucleotide sequence ID" value="NC_024788.1"/>
</dbReference>
<sequence length="32" mass="3465">MIGTKSELLFALLVCVSAPFLMGILVGYMLFS</sequence>